<reference evidence="1 2" key="1">
    <citation type="submission" date="2020-06" db="EMBL/GenBank/DDBJ databases">
        <title>Sphingomonas hominis sp. nov., a member of the Sphingomonas, isolated from the hair of a 22-year-old girl.</title>
        <authorList>
            <person name="Zhang D.-F."/>
            <person name="Cui X.-W."/>
        </authorList>
    </citation>
    <scope>NUCLEOTIDE SEQUENCE [LARGE SCALE GENOMIC DNA]</scope>
    <source>
        <strain evidence="1 2">HHU CXW</strain>
    </source>
</reference>
<evidence type="ECO:0000313" key="1">
    <source>
        <dbReference type="EMBL" id="NTS64367.1"/>
    </source>
</evidence>
<evidence type="ECO:0008006" key="3">
    <source>
        <dbReference type="Google" id="ProtNLM"/>
    </source>
</evidence>
<sequence length="226" mass="24989">MLATIGHDRRGLALIEFAYTFPVVLSLGCFAVENANLTVMNERVNQISLNLADNASRVGDMQSNNSSQLREIDVNDVLTAARLQGEKWGLTQYGRITLSSLEEHDGQQFIHWQRCLGMKKGAMYDSRYGVAPTDAGTQPLPATPGTRVAGMGDPGALVTAPPDSGVMFVEIAYDYQPVLGRIWIPSGPMQLHYKASFIVRDKRVFNQIYNPQPQATPYTCDRYTTT</sequence>
<dbReference type="Proteomes" id="UP000621447">
    <property type="component" value="Unassembled WGS sequence"/>
</dbReference>
<evidence type="ECO:0000313" key="2">
    <source>
        <dbReference type="Proteomes" id="UP000621447"/>
    </source>
</evidence>
<accession>A0ABX2JIV1</accession>
<proteinExistence type="predicted"/>
<gene>
    <name evidence="1" type="ORF">HRV97_04230</name>
</gene>
<organism evidence="1 2">
    <name type="scientific">Sphingomonas hominis</name>
    <dbReference type="NCBI Taxonomy" id="2741495"/>
    <lineage>
        <taxon>Bacteria</taxon>
        <taxon>Pseudomonadati</taxon>
        <taxon>Pseudomonadota</taxon>
        <taxon>Alphaproteobacteria</taxon>
        <taxon>Sphingomonadales</taxon>
        <taxon>Sphingomonadaceae</taxon>
        <taxon>Sphingomonas</taxon>
    </lineage>
</organism>
<protein>
    <recommendedName>
        <fullName evidence="3">Pilus assembly protein</fullName>
    </recommendedName>
</protein>
<dbReference type="RefSeq" id="WP_174192735.1">
    <property type="nucleotide sequence ID" value="NZ_JABULH010000001.1"/>
</dbReference>
<dbReference type="EMBL" id="JABULH010000001">
    <property type="protein sequence ID" value="NTS64367.1"/>
    <property type="molecule type" value="Genomic_DNA"/>
</dbReference>
<comment type="caution">
    <text evidence="1">The sequence shown here is derived from an EMBL/GenBank/DDBJ whole genome shotgun (WGS) entry which is preliminary data.</text>
</comment>
<keyword evidence="2" id="KW-1185">Reference proteome</keyword>
<name>A0ABX2JIV1_9SPHN</name>